<dbReference type="InterPro" id="IPR003594">
    <property type="entry name" value="HATPase_dom"/>
</dbReference>
<dbReference type="RefSeq" id="WP_083344078.1">
    <property type="nucleotide sequence ID" value="NZ_LT629690.1"/>
</dbReference>
<evidence type="ECO:0000256" key="8">
    <source>
        <dbReference type="ARBA" id="ARBA00022989"/>
    </source>
</evidence>
<dbReference type="EC" id="2.7.13.3" evidence="3"/>
<dbReference type="Pfam" id="PF02518">
    <property type="entry name" value="HATPase_c"/>
    <property type="match status" value="1"/>
</dbReference>
<proteinExistence type="predicted"/>
<sequence length="474" mass="52121">MRWLPSNLRTRLTFWYVGVLAVLLLVYAAIVFAFQYAVLTKQIVHDEIQDVVTAEGLLYFDYAGTLQLRQDYYSRPQSRLLVDRLMEVRDSSGRVLYRSPTLGNMSLGGPVRAGEGDVDFNERLVRLADGTHVLLISHIHGMNGQQLLIRLAYSMAPLRARMIQFLVVLLIAIPVALLIAGAAGQAIAKRALRPVEEMAMRAEGITAKNLHDRLEVVNPEDELGQLALVFNHLLDRLEQSFEQLQRFTADAAHELRTPIAALRTIGEVALQDESGDEVCKEALSSILEETSRLSETVDALLLLARAETTQGGQEPEAWPLQSLVDEVLNLLEVLIEEKGLLVVQDGEAIGRRSVRADRGLLRIALMNVIHNAVKFSPRDGSLRIGYALCDTDSQAIQVAVEDSGPGIANGEHKRVFDRFFTSSTRDTIAHTGTGLGLSVSKLVIERIGGTIHFDSAAEVGARCVICLPEASSSE</sequence>
<evidence type="ECO:0000256" key="7">
    <source>
        <dbReference type="ARBA" id="ARBA00022777"/>
    </source>
</evidence>
<dbReference type="Gene3D" id="3.30.565.10">
    <property type="entry name" value="Histidine kinase-like ATPase, C-terminal domain"/>
    <property type="match status" value="1"/>
</dbReference>
<dbReference type="SMART" id="SM00304">
    <property type="entry name" value="HAMP"/>
    <property type="match status" value="1"/>
</dbReference>
<dbReference type="InterPro" id="IPR004358">
    <property type="entry name" value="Sig_transdc_His_kin-like_C"/>
</dbReference>
<dbReference type="PROSITE" id="PS50109">
    <property type="entry name" value="HIS_KIN"/>
    <property type="match status" value="1"/>
</dbReference>
<dbReference type="CDD" id="cd00082">
    <property type="entry name" value="HisKA"/>
    <property type="match status" value="1"/>
</dbReference>
<comment type="subcellular location">
    <subcellularLocation>
        <location evidence="2">Membrane</location>
        <topology evidence="2">Multi-pass membrane protein</topology>
    </subcellularLocation>
</comment>
<dbReference type="InterPro" id="IPR003660">
    <property type="entry name" value="HAMP_dom"/>
</dbReference>
<evidence type="ECO:0000256" key="4">
    <source>
        <dbReference type="ARBA" id="ARBA00022553"/>
    </source>
</evidence>
<dbReference type="PANTHER" id="PTHR45436">
    <property type="entry name" value="SENSOR HISTIDINE KINASE YKOH"/>
    <property type="match status" value="1"/>
</dbReference>
<evidence type="ECO:0000259" key="13">
    <source>
        <dbReference type="PROSITE" id="PS50885"/>
    </source>
</evidence>
<name>A0A1G7H0H8_9BACT</name>
<feature type="domain" description="HAMP" evidence="13">
    <location>
        <begin position="189"/>
        <end position="242"/>
    </location>
</feature>
<dbReference type="PANTHER" id="PTHR45436:SF15">
    <property type="entry name" value="SENSOR HISTIDINE KINASE CUSS"/>
    <property type="match status" value="1"/>
</dbReference>
<dbReference type="SUPFAM" id="SSF158472">
    <property type="entry name" value="HAMP domain-like"/>
    <property type="match status" value="1"/>
</dbReference>
<dbReference type="CDD" id="cd06225">
    <property type="entry name" value="HAMP"/>
    <property type="match status" value="1"/>
</dbReference>
<organism evidence="14 15">
    <name type="scientific">Terriglobus roseus</name>
    <dbReference type="NCBI Taxonomy" id="392734"/>
    <lineage>
        <taxon>Bacteria</taxon>
        <taxon>Pseudomonadati</taxon>
        <taxon>Acidobacteriota</taxon>
        <taxon>Terriglobia</taxon>
        <taxon>Terriglobales</taxon>
        <taxon>Acidobacteriaceae</taxon>
        <taxon>Terriglobus</taxon>
    </lineage>
</organism>
<keyword evidence="10 11" id="KW-0472">Membrane</keyword>
<dbReference type="InterPro" id="IPR005467">
    <property type="entry name" value="His_kinase_dom"/>
</dbReference>
<keyword evidence="4" id="KW-0597">Phosphoprotein</keyword>
<keyword evidence="5" id="KW-0808">Transferase</keyword>
<dbReference type="Gene3D" id="1.10.287.130">
    <property type="match status" value="1"/>
</dbReference>
<dbReference type="InterPro" id="IPR036890">
    <property type="entry name" value="HATPase_C_sf"/>
</dbReference>
<keyword evidence="9" id="KW-0902">Two-component regulatory system</keyword>
<evidence type="ECO:0000256" key="9">
    <source>
        <dbReference type="ARBA" id="ARBA00023012"/>
    </source>
</evidence>
<dbReference type="Pfam" id="PF00672">
    <property type="entry name" value="HAMP"/>
    <property type="match status" value="1"/>
</dbReference>
<evidence type="ECO:0000256" key="1">
    <source>
        <dbReference type="ARBA" id="ARBA00000085"/>
    </source>
</evidence>
<dbReference type="PROSITE" id="PS50885">
    <property type="entry name" value="HAMP"/>
    <property type="match status" value="1"/>
</dbReference>
<gene>
    <name evidence="14" type="ORF">SAMN05444167_0871</name>
</gene>
<evidence type="ECO:0000256" key="2">
    <source>
        <dbReference type="ARBA" id="ARBA00004141"/>
    </source>
</evidence>
<keyword evidence="15" id="KW-1185">Reference proteome</keyword>
<evidence type="ECO:0000256" key="11">
    <source>
        <dbReference type="SAM" id="Phobius"/>
    </source>
</evidence>
<evidence type="ECO:0000256" key="10">
    <source>
        <dbReference type="ARBA" id="ARBA00023136"/>
    </source>
</evidence>
<dbReference type="Gene3D" id="6.10.340.10">
    <property type="match status" value="1"/>
</dbReference>
<dbReference type="SMART" id="SM00387">
    <property type="entry name" value="HATPase_c"/>
    <property type="match status" value="1"/>
</dbReference>
<dbReference type="Pfam" id="PF00512">
    <property type="entry name" value="HisKA"/>
    <property type="match status" value="1"/>
</dbReference>
<dbReference type="InterPro" id="IPR050428">
    <property type="entry name" value="TCS_sensor_his_kinase"/>
</dbReference>
<dbReference type="GO" id="GO:0000155">
    <property type="term" value="F:phosphorelay sensor kinase activity"/>
    <property type="evidence" value="ECO:0007669"/>
    <property type="project" value="InterPro"/>
</dbReference>
<keyword evidence="6 11" id="KW-0812">Transmembrane</keyword>
<evidence type="ECO:0000313" key="14">
    <source>
        <dbReference type="EMBL" id="SDE93930.1"/>
    </source>
</evidence>
<evidence type="ECO:0000256" key="6">
    <source>
        <dbReference type="ARBA" id="ARBA00022692"/>
    </source>
</evidence>
<accession>A0A1G7H0H8</accession>
<evidence type="ECO:0000259" key="12">
    <source>
        <dbReference type="PROSITE" id="PS50109"/>
    </source>
</evidence>
<evidence type="ECO:0000256" key="5">
    <source>
        <dbReference type="ARBA" id="ARBA00022679"/>
    </source>
</evidence>
<feature type="transmembrane region" description="Helical" evidence="11">
    <location>
        <begin position="12"/>
        <end position="34"/>
    </location>
</feature>
<dbReference type="InterPro" id="IPR003661">
    <property type="entry name" value="HisK_dim/P_dom"/>
</dbReference>
<keyword evidence="8 11" id="KW-1133">Transmembrane helix</keyword>
<feature type="domain" description="Histidine kinase" evidence="12">
    <location>
        <begin position="250"/>
        <end position="471"/>
    </location>
</feature>
<protein>
    <recommendedName>
        <fullName evidence="3">histidine kinase</fullName>
        <ecNumber evidence="3">2.7.13.3</ecNumber>
    </recommendedName>
</protein>
<dbReference type="InterPro" id="IPR036097">
    <property type="entry name" value="HisK_dim/P_sf"/>
</dbReference>
<dbReference type="GO" id="GO:0005886">
    <property type="term" value="C:plasma membrane"/>
    <property type="evidence" value="ECO:0007669"/>
    <property type="project" value="TreeGrafter"/>
</dbReference>
<dbReference type="OrthoDB" id="112712at2"/>
<dbReference type="PRINTS" id="PR00344">
    <property type="entry name" value="BCTRLSENSOR"/>
</dbReference>
<keyword evidence="7 14" id="KW-0418">Kinase</keyword>
<dbReference type="SUPFAM" id="SSF47384">
    <property type="entry name" value="Homodimeric domain of signal transducing histidine kinase"/>
    <property type="match status" value="1"/>
</dbReference>
<dbReference type="Proteomes" id="UP000182427">
    <property type="component" value="Chromosome I"/>
</dbReference>
<evidence type="ECO:0000256" key="3">
    <source>
        <dbReference type="ARBA" id="ARBA00012438"/>
    </source>
</evidence>
<dbReference type="EMBL" id="LT629690">
    <property type="protein sequence ID" value="SDE93930.1"/>
    <property type="molecule type" value="Genomic_DNA"/>
</dbReference>
<evidence type="ECO:0000313" key="15">
    <source>
        <dbReference type="Proteomes" id="UP000182427"/>
    </source>
</evidence>
<dbReference type="SUPFAM" id="SSF55874">
    <property type="entry name" value="ATPase domain of HSP90 chaperone/DNA topoisomerase II/histidine kinase"/>
    <property type="match status" value="1"/>
</dbReference>
<dbReference type="SMART" id="SM00388">
    <property type="entry name" value="HisKA"/>
    <property type="match status" value="1"/>
</dbReference>
<reference evidence="14 15" key="1">
    <citation type="submission" date="2016-10" db="EMBL/GenBank/DDBJ databases">
        <authorList>
            <person name="de Groot N.N."/>
        </authorList>
    </citation>
    <scope>NUCLEOTIDE SEQUENCE [LARGE SCALE GENOMIC DNA]</scope>
    <source>
        <strain evidence="14 15">GAS232</strain>
    </source>
</reference>
<comment type="catalytic activity">
    <reaction evidence="1">
        <text>ATP + protein L-histidine = ADP + protein N-phospho-L-histidine.</text>
        <dbReference type="EC" id="2.7.13.3"/>
    </reaction>
</comment>
<dbReference type="AlphaFoldDB" id="A0A1G7H0H8"/>
<feature type="transmembrane region" description="Helical" evidence="11">
    <location>
        <begin position="165"/>
        <end position="188"/>
    </location>
</feature>